<dbReference type="PROSITE" id="PS50110">
    <property type="entry name" value="RESPONSE_REGULATORY"/>
    <property type="match status" value="1"/>
</dbReference>
<accession>A0A931H950</accession>
<name>A0A931H950_9BURK</name>
<organism evidence="3 4">
    <name type="scientific">Caenimonas aquaedulcis</name>
    <dbReference type="NCBI Taxonomy" id="2793270"/>
    <lineage>
        <taxon>Bacteria</taxon>
        <taxon>Pseudomonadati</taxon>
        <taxon>Pseudomonadota</taxon>
        <taxon>Betaproteobacteria</taxon>
        <taxon>Burkholderiales</taxon>
        <taxon>Comamonadaceae</taxon>
        <taxon>Caenimonas</taxon>
    </lineage>
</organism>
<dbReference type="InterPro" id="IPR001789">
    <property type="entry name" value="Sig_transdc_resp-reg_receiver"/>
</dbReference>
<dbReference type="PANTHER" id="PTHR44520:SF2">
    <property type="entry name" value="RESPONSE REGULATOR RCP1"/>
    <property type="match status" value="1"/>
</dbReference>
<gene>
    <name evidence="3" type="ORF">I5803_21510</name>
</gene>
<dbReference type="Pfam" id="PF00072">
    <property type="entry name" value="Response_reg"/>
    <property type="match status" value="1"/>
</dbReference>
<dbReference type="RefSeq" id="WP_196988352.1">
    <property type="nucleotide sequence ID" value="NZ_JADWYS010000001.1"/>
</dbReference>
<dbReference type="CDD" id="cd17557">
    <property type="entry name" value="REC_Rcp-like"/>
    <property type="match status" value="1"/>
</dbReference>
<dbReference type="GO" id="GO:0000160">
    <property type="term" value="P:phosphorelay signal transduction system"/>
    <property type="evidence" value="ECO:0007669"/>
    <property type="project" value="InterPro"/>
</dbReference>
<dbReference type="EMBL" id="JADWYS010000001">
    <property type="protein sequence ID" value="MBG9390623.1"/>
    <property type="molecule type" value="Genomic_DNA"/>
</dbReference>
<evidence type="ECO:0000313" key="4">
    <source>
        <dbReference type="Proteomes" id="UP000651050"/>
    </source>
</evidence>
<dbReference type="AlphaFoldDB" id="A0A931H950"/>
<keyword evidence="4" id="KW-1185">Reference proteome</keyword>
<dbReference type="SUPFAM" id="SSF52172">
    <property type="entry name" value="CheY-like"/>
    <property type="match status" value="1"/>
</dbReference>
<evidence type="ECO:0000256" key="1">
    <source>
        <dbReference type="PROSITE-ProRule" id="PRU00169"/>
    </source>
</evidence>
<evidence type="ECO:0000259" key="2">
    <source>
        <dbReference type="PROSITE" id="PS50110"/>
    </source>
</evidence>
<evidence type="ECO:0000313" key="3">
    <source>
        <dbReference type="EMBL" id="MBG9390623.1"/>
    </source>
</evidence>
<dbReference type="InterPro" id="IPR011006">
    <property type="entry name" value="CheY-like_superfamily"/>
</dbReference>
<dbReference type="Proteomes" id="UP000651050">
    <property type="component" value="Unassembled WGS sequence"/>
</dbReference>
<feature type="modified residue" description="4-aspartylphosphate" evidence="1">
    <location>
        <position position="59"/>
    </location>
</feature>
<dbReference type="PANTHER" id="PTHR44520">
    <property type="entry name" value="RESPONSE REGULATOR RCP1-RELATED"/>
    <property type="match status" value="1"/>
</dbReference>
<feature type="domain" description="Response regulatory" evidence="2">
    <location>
        <begin position="2"/>
        <end position="126"/>
    </location>
</feature>
<sequence length="140" mass="15575">MKILLVEDDEDQVLLTCTALEATGLKTITIEHVESGRACLEYFEESAPGASPADLVLLDLNMPGMSGFDVLKERLARPQMKSVPVVMLTTSKSPSDVRRCYELGCNTFMAKPVDFEVLVNSLRQLVEYWTRLAILPVPSR</sequence>
<dbReference type="SMART" id="SM00448">
    <property type="entry name" value="REC"/>
    <property type="match status" value="1"/>
</dbReference>
<keyword evidence="1" id="KW-0597">Phosphoprotein</keyword>
<comment type="caution">
    <text evidence="3">The sequence shown here is derived from an EMBL/GenBank/DDBJ whole genome shotgun (WGS) entry which is preliminary data.</text>
</comment>
<reference evidence="3" key="1">
    <citation type="submission" date="2020-11" db="EMBL/GenBank/DDBJ databases">
        <title>Bacterial whole genome sequence for Caenimonas sp. DR4.4.</title>
        <authorList>
            <person name="Le V."/>
            <person name="Ko S.-R."/>
            <person name="Ahn C.-Y."/>
            <person name="Oh H.-M."/>
        </authorList>
    </citation>
    <scope>NUCLEOTIDE SEQUENCE</scope>
    <source>
        <strain evidence="3">DR4.4</strain>
    </source>
</reference>
<dbReference type="Gene3D" id="3.40.50.2300">
    <property type="match status" value="1"/>
</dbReference>
<protein>
    <submittedName>
        <fullName evidence="3">Response regulator</fullName>
    </submittedName>
</protein>
<dbReference type="InterPro" id="IPR052893">
    <property type="entry name" value="TCS_response_regulator"/>
</dbReference>
<proteinExistence type="predicted"/>